<dbReference type="Proteomes" id="UP001062165">
    <property type="component" value="Chromosome"/>
</dbReference>
<evidence type="ECO:0000313" key="5">
    <source>
        <dbReference type="Proteomes" id="UP001062165"/>
    </source>
</evidence>
<dbReference type="Pfam" id="PF16315">
    <property type="entry name" value="DUF4955"/>
    <property type="match status" value="1"/>
</dbReference>
<feature type="domain" description="Rhamnogalacturonase A/B/Epimerase-like pectate lyase" evidence="2">
    <location>
        <begin position="62"/>
        <end position="108"/>
    </location>
</feature>
<dbReference type="Pfam" id="PF12708">
    <property type="entry name" value="Pect-lyase_RHGA_epim"/>
    <property type="match status" value="1"/>
</dbReference>
<proteinExistence type="predicted"/>
<dbReference type="InterPro" id="IPR012334">
    <property type="entry name" value="Pectin_lyas_fold"/>
</dbReference>
<name>A0ABY6DBS0_9BACT</name>
<gene>
    <name evidence="4" type="ORF">N7E81_09325</name>
</gene>
<reference evidence="4" key="1">
    <citation type="submission" date="2022-10" db="EMBL/GenBank/DDBJ databases">
        <title>Comparative genomics and taxonomic characterization of three novel marine species of genus Reichenbachiella exhibiting antioxidant and polysaccharide degradation activities.</title>
        <authorList>
            <person name="Muhammad N."/>
            <person name="Lee Y.-J."/>
            <person name="Ko J."/>
            <person name="Kim S.-G."/>
        </authorList>
    </citation>
    <scope>NUCLEOTIDE SEQUENCE</scope>
    <source>
        <strain evidence="4">Wsw4-B4</strain>
    </source>
</reference>
<feature type="domain" description="DUF4955" evidence="3">
    <location>
        <begin position="367"/>
        <end position="511"/>
    </location>
</feature>
<keyword evidence="5" id="KW-1185">Reference proteome</keyword>
<feature type="chain" id="PRO_5045740069" evidence="1">
    <location>
        <begin position="19"/>
        <end position="516"/>
    </location>
</feature>
<dbReference type="Gene3D" id="2.160.20.10">
    <property type="entry name" value="Single-stranded right-handed beta-helix, Pectin lyase-like"/>
    <property type="match status" value="2"/>
</dbReference>
<dbReference type="EMBL" id="CP106735">
    <property type="protein sequence ID" value="UXX81290.1"/>
    <property type="molecule type" value="Genomic_DNA"/>
</dbReference>
<accession>A0ABY6DBS0</accession>
<dbReference type="SUPFAM" id="SSF51126">
    <property type="entry name" value="Pectin lyase-like"/>
    <property type="match status" value="1"/>
</dbReference>
<evidence type="ECO:0000259" key="3">
    <source>
        <dbReference type="Pfam" id="PF16315"/>
    </source>
</evidence>
<dbReference type="RefSeq" id="WP_263053014.1">
    <property type="nucleotide sequence ID" value="NZ_CP106735.1"/>
</dbReference>
<protein>
    <submittedName>
        <fullName evidence="4">DUF4955 domain-containing protein</fullName>
    </submittedName>
</protein>
<dbReference type="InterPro" id="IPR024535">
    <property type="entry name" value="RHGA/B-epi-like_pectate_lyase"/>
</dbReference>
<evidence type="ECO:0000313" key="4">
    <source>
        <dbReference type="EMBL" id="UXX81290.1"/>
    </source>
</evidence>
<dbReference type="InterPro" id="IPR011050">
    <property type="entry name" value="Pectin_lyase_fold/virulence"/>
</dbReference>
<sequence length="516" mass="57290">MKNYLALIGLLVSAQLVAQESPLWEDFVQAKKDGTEAILPDFSYAGYHRGEKEVPDVNHKVFNVQDFGAVANDGKSDRQAVEEAIAAAKANKSGVIFFPKGRYDFNTAGEEKKSILVNASNIVFRGEGSGAGGTLLFMNEDMPPADPDKMWTCPPMFKFAGSGKDEKVANVVADAGRGTFSVDVNNAKSIKPGTWVRLAVKNADPEFVKEEMAPYPIYEEWTKLNEGGVIINEYHEVDKVKGNTVFFKEPILRAVSAKYGWKIYTYGHGEEVGVEDIAFEGNWHEDFVHHKSALHDTGYTLMQFSRLTNSWMRNCKFTNFNSVFSTGLSANISVYNCDLTGTPGHSAMSANGSSRVFFGKINDTAEHWHATGISNESIGTVIWRNTFSANSCFNSHASQPRTTLFDCTEGGFFLGRAGGAKFNLPNHLRELVLWNFKETDEAEENFEFWSSQTWYWKIIPPIVVGFHGSGTTFLPEQVGILESVGTPVKPESLYEEQLKLRLGSLPNWLVTLKTTN</sequence>
<evidence type="ECO:0000256" key="1">
    <source>
        <dbReference type="SAM" id="SignalP"/>
    </source>
</evidence>
<dbReference type="InterPro" id="IPR032532">
    <property type="entry name" value="DUF4955"/>
</dbReference>
<keyword evidence="1" id="KW-0732">Signal</keyword>
<organism evidence="4 5">
    <name type="scientific">Reichenbachiella carrageenanivorans</name>
    <dbReference type="NCBI Taxonomy" id="2979869"/>
    <lineage>
        <taxon>Bacteria</taxon>
        <taxon>Pseudomonadati</taxon>
        <taxon>Bacteroidota</taxon>
        <taxon>Cytophagia</taxon>
        <taxon>Cytophagales</taxon>
        <taxon>Reichenbachiellaceae</taxon>
        <taxon>Reichenbachiella</taxon>
    </lineage>
</organism>
<evidence type="ECO:0000259" key="2">
    <source>
        <dbReference type="Pfam" id="PF12708"/>
    </source>
</evidence>
<feature type="signal peptide" evidence="1">
    <location>
        <begin position="1"/>
        <end position="18"/>
    </location>
</feature>